<name>A0A3P9HCC7_ORYLA</name>
<dbReference type="PANTHER" id="PTHR45652:SF4">
    <property type="entry name" value="INTERMEDIATE FILAMENT PROTEIN-LIKE"/>
    <property type="match status" value="1"/>
</dbReference>
<dbReference type="FunFam" id="1.20.5.170:FF:000002">
    <property type="entry name" value="Type I keratin KA11"/>
    <property type="match status" value="1"/>
</dbReference>
<dbReference type="PROSITE" id="PS00226">
    <property type="entry name" value="IF_ROD_1"/>
    <property type="match status" value="1"/>
</dbReference>
<feature type="domain" description="IF rod" evidence="5">
    <location>
        <begin position="77"/>
        <end position="387"/>
    </location>
</feature>
<reference key="1">
    <citation type="journal article" date="2007" name="Nature">
        <title>The medaka draft genome and insights into vertebrate genome evolution.</title>
        <authorList>
            <person name="Kasahara M."/>
            <person name="Naruse K."/>
            <person name="Sasaki S."/>
            <person name="Nakatani Y."/>
            <person name="Qu W."/>
            <person name="Ahsan B."/>
            <person name="Yamada T."/>
            <person name="Nagayasu Y."/>
            <person name="Doi K."/>
            <person name="Kasai Y."/>
            <person name="Jindo T."/>
            <person name="Kobayashi D."/>
            <person name="Shimada A."/>
            <person name="Toyoda A."/>
            <person name="Kuroki Y."/>
            <person name="Fujiyama A."/>
            <person name="Sasaki T."/>
            <person name="Shimizu A."/>
            <person name="Asakawa S."/>
            <person name="Shimizu N."/>
            <person name="Hashimoto S."/>
            <person name="Yang J."/>
            <person name="Lee Y."/>
            <person name="Matsushima K."/>
            <person name="Sugano S."/>
            <person name="Sakaizumi M."/>
            <person name="Narita T."/>
            <person name="Ohishi K."/>
            <person name="Haga S."/>
            <person name="Ohta F."/>
            <person name="Nomoto H."/>
            <person name="Nogata K."/>
            <person name="Morishita T."/>
            <person name="Endo T."/>
            <person name="Shin-I T."/>
            <person name="Takeda H."/>
            <person name="Morishita S."/>
            <person name="Kohara Y."/>
        </authorList>
    </citation>
    <scope>NUCLEOTIDE SEQUENCE [LARGE SCALE GENOMIC DNA]</scope>
    <source>
        <strain>Hd-rR</strain>
    </source>
</reference>
<dbReference type="Gene3D" id="1.20.5.1160">
    <property type="entry name" value="Vasodilator-stimulated phosphoprotein"/>
    <property type="match status" value="1"/>
</dbReference>
<dbReference type="FunFam" id="1.20.5.500:FF:000001">
    <property type="entry name" value="Type II keratin 23"/>
    <property type="match status" value="1"/>
</dbReference>
<dbReference type="SMART" id="SM01391">
    <property type="entry name" value="Filament"/>
    <property type="match status" value="1"/>
</dbReference>
<dbReference type="PROSITE" id="PS51842">
    <property type="entry name" value="IF_ROD_2"/>
    <property type="match status" value="1"/>
</dbReference>
<dbReference type="Gene3D" id="1.20.5.500">
    <property type="entry name" value="Single helix bin"/>
    <property type="match status" value="1"/>
</dbReference>
<evidence type="ECO:0000313" key="7">
    <source>
        <dbReference type="Proteomes" id="UP000265200"/>
    </source>
</evidence>
<dbReference type="AlphaFoldDB" id="A0A3P9HCC7"/>
<evidence type="ECO:0000256" key="2">
    <source>
        <dbReference type="ARBA" id="ARBA00023054"/>
    </source>
</evidence>
<evidence type="ECO:0000313" key="6">
    <source>
        <dbReference type="Ensembl" id="ENSORLP00015005244.1"/>
    </source>
</evidence>
<dbReference type="SUPFAM" id="SSF64593">
    <property type="entry name" value="Intermediate filament protein, coiled coil region"/>
    <property type="match status" value="2"/>
</dbReference>
<sequence length="396" mass="45672">MSFDSFYSYRRPWDGYKSSWTSKTSISSPLLSSYRAPPAGKKILRLVSSPLPDASQRIDLAQASSLNTELLGLRSQEREQLVDLNDRFASYIEKVRNLELQNRALLAELEALRKQKNDPSRLQLLYEGEVRSLRAMIDSENGEKMRMEEERDYLQNVYEQMKERHEEEVQRRLEAEEALERAKEEAGRVAVSACDTEATVASLCNEVVFLKRVFAEEQAELEAQVQVASISVDVEVSRPDLSSALRDIRVQYERLANKNMQAAEEWYHSKFASVAEMASKNNEAVHAIREETMEYRKQLQSRSCEIQALRNVIHSLNKQLEDLGEMQAKEVDKYQIRIGELERDITKAKQEMASYLKEYQDLLNVKMALDIEITAYRKLLEGEEIRLTYPSIPALA</sequence>
<dbReference type="PANTHER" id="PTHR45652">
    <property type="entry name" value="GLIAL FIBRILLARY ACIDIC PROTEIN"/>
    <property type="match status" value="1"/>
</dbReference>
<evidence type="ECO:0000256" key="1">
    <source>
        <dbReference type="ARBA" id="ARBA00022754"/>
    </source>
</evidence>
<dbReference type="InterPro" id="IPR039008">
    <property type="entry name" value="IF_rod_dom"/>
</dbReference>
<feature type="coiled-coil region" evidence="4">
    <location>
        <begin position="81"/>
        <end position="185"/>
    </location>
</feature>
<organism evidence="6 7">
    <name type="scientific">Oryzias latipes</name>
    <name type="common">Japanese rice fish</name>
    <name type="synonym">Japanese killifish</name>
    <dbReference type="NCBI Taxonomy" id="8090"/>
    <lineage>
        <taxon>Eukaryota</taxon>
        <taxon>Metazoa</taxon>
        <taxon>Chordata</taxon>
        <taxon>Craniata</taxon>
        <taxon>Vertebrata</taxon>
        <taxon>Euteleostomi</taxon>
        <taxon>Actinopterygii</taxon>
        <taxon>Neopterygii</taxon>
        <taxon>Teleostei</taxon>
        <taxon>Neoteleostei</taxon>
        <taxon>Acanthomorphata</taxon>
        <taxon>Ovalentaria</taxon>
        <taxon>Atherinomorphae</taxon>
        <taxon>Beloniformes</taxon>
        <taxon>Adrianichthyidae</taxon>
        <taxon>Oryziinae</taxon>
        <taxon>Oryzias</taxon>
    </lineage>
</organism>
<dbReference type="Proteomes" id="UP000265200">
    <property type="component" value="Chromosome 22"/>
</dbReference>
<dbReference type="Gene3D" id="1.20.5.170">
    <property type="match status" value="1"/>
</dbReference>
<dbReference type="Ensembl" id="ENSORLT00015006238.1">
    <property type="protein sequence ID" value="ENSORLP00015005244.1"/>
    <property type="gene ID" value="ENSORLG00015006031.1"/>
</dbReference>
<protein>
    <submittedName>
        <fullName evidence="6">Si:dkey-33c12.3</fullName>
    </submittedName>
</protein>
<reference evidence="6" key="3">
    <citation type="submission" date="2025-08" db="UniProtKB">
        <authorList>
            <consortium name="Ensembl"/>
        </authorList>
    </citation>
    <scope>IDENTIFICATION</scope>
    <source>
        <strain evidence="6">HSOK</strain>
    </source>
</reference>
<dbReference type="InterPro" id="IPR050405">
    <property type="entry name" value="Intermediate_filament"/>
</dbReference>
<dbReference type="Pfam" id="PF00038">
    <property type="entry name" value="Filament"/>
    <property type="match status" value="1"/>
</dbReference>
<evidence type="ECO:0000259" key="5">
    <source>
        <dbReference type="PROSITE" id="PS51842"/>
    </source>
</evidence>
<evidence type="ECO:0000256" key="4">
    <source>
        <dbReference type="SAM" id="Coils"/>
    </source>
</evidence>
<reference evidence="6 7" key="2">
    <citation type="submission" date="2017-04" db="EMBL/GenBank/DDBJ databases">
        <title>CpG methylation of centromeres and impact of large insertions on vertebrate speciation.</title>
        <authorList>
            <person name="Ichikawa K."/>
            <person name="Yoshimura J."/>
            <person name="Morishita S."/>
        </authorList>
    </citation>
    <scope>NUCLEOTIDE SEQUENCE</scope>
    <source>
        <strain evidence="6 7">HSOK</strain>
    </source>
</reference>
<comment type="similarity">
    <text evidence="3">Belongs to the intermediate filament family.</text>
</comment>
<keyword evidence="2 4" id="KW-0175">Coiled coil</keyword>
<reference evidence="6" key="4">
    <citation type="submission" date="2025-09" db="UniProtKB">
        <authorList>
            <consortium name="Ensembl"/>
        </authorList>
    </citation>
    <scope>IDENTIFICATION</scope>
    <source>
        <strain evidence="6">HSOK</strain>
    </source>
</reference>
<keyword evidence="1 3" id="KW-0403">Intermediate filament</keyword>
<accession>A0A3P9HCC7</accession>
<evidence type="ECO:0000256" key="3">
    <source>
        <dbReference type="RuleBase" id="RU000685"/>
    </source>
</evidence>
<dbReference type="InterPro" id="IPR018039">
    <property type="entry name" value="IF_conserved"/>
</dbReference>
<dbReference type="GO" id="GO:0005882">
    <property type="term" value="C:intermediate filament"/>
    <property type="evidence" value="ECO:0007669"/>
    <property type="project" value="UniProtKB-KW"/>
</dbReference>
<proteinExistence type="inferred from homology"/>
<feature type="coiled-coil region" evidence="4">
    <location>
        <begin position="306"/>
        <end position="365"/>
    </location>
</feature>